<proteinExistence type="predicted"/>
<keyword evidence="2" id="KW-1185">Reference proteome</keyword>
<name>A0AAN7MLS8_TRANT</name>
<accession>A0AAN7MLS8</accession>
<protein>
    <submittedName>
        <fullName evidence="1">Uncharacterized protein</fullName>
    </submittedName>
</protein>
<dbReference type="Proteomes" id="UP001346149">
    <property type="component" value="Unassembled WGS sequence"/>
</dbReference>
<organism evidence="1 2">
    <name type="scientific">Trapa natans</name>
    <name type="common">Water chestnut</name>
    <dbReference type="NCBI Taxonomy" id="22666"/>
    <lineage>
        <taxon>Eukaryota</taxon>
        <taxon>Viridiplantae</taxon>
        <taxon>Streptophyta</taxon>
        <taxon>Embryophyta</taxon>
        <taxon>Tracheophyta</taxon>
        <taxon>Spermatophyta</taxon>
        <taxon>Magnoliopsida</taxon>
        <taxon>eudicotyledons</taxon>
        <taxon>Gunneridae</taxon>
        <taxon>Pentapetalae</taxon>
        <taxon>rosids</taxon>
        <taxon>malvids</taxon>
        <taxon>Myrtales</taxon>
        <taxon>Lythraceae</taxon>
        <taxon>Trapa</taxon>
    </lineage>
</organism>
<sequence>MANLHAEASLRFRDHRHDALGELSVLAGQNLSPRDVAHLSCVIRSNHYLYLSFVPGTTEVLADTWPARTAWSIDNLLLNYGEKDLRISQRIQKIQMFLKMSKIVILSWRSNPVIQKFLWNGKCFFRNLSNKKMGVSSCLTKWTSLEVIPSSSNRLLHSYNLSGQEVQRTLLPRHNKCKPRKKRHVNILDWSILLRIVPSLITNHFIMRGNAVAGAIAFFMTRIFLELKQAKSWEEVELVVWGNSTHNHFNKLAN</sequence>
<evidence type="ECO:0000313" key="1">
    <source>
        <dbReference type="EMBL" id="KAK4801637.1"/>
    </source>
</evidence>
<gene>
    <name evidence="1" type="ORF">SAY86_022124</name>
</gene>
<comment type="caution">
    <text evidence="1">The sequence shown here is derived from an EMBL/GenBank/DDBJ whole genome shotgun (WGS) entry which is preliminary data.</text>
</comment>
<dbReference type="AlphaFoldDB" id="A0AAN7MLS8"/>
<reference evidence="1 2" key="1">
    <citation type="journal article" date="2023" name="Hortic Res">
        <title>Pangenome of water caltrop reveals structural variations and asymmetric subgenome divergence after allopolyploidization.</title>
        <authorList>
            <person name="Zhang X."/>
            <person name="Chen Y."/>
            <person name="Wang L."/>
            <person name="Yuan Y."/>
            <person name="Fang M."/>
            <person name="Shi L."/>
            <person name="Lu R."/>
            <person name="Comes H.P."/>
            <person name="Ma Y."/>
            <person name="Chen Y."/>
            <person name="Huang G."/>
            <person name="Zhou Y."/>
            <person name="Zheng Z."/>
            <person name="Qiu Y."/>
        </authorList>
    </citation>
    <scope>NUCLEOTIDE SEQUENCE [LARGE SCALE GENOMIC DNA]</scope>
    <source>
        <strain evidence="1">F231</strain>
    </source>
</reference>
<dbReference type="EMBL" id="JAXQNO010000003">
    <property type="protein sequence ID" value="KAK4801637.1"/>
    <property type="molecule type" value="Genomic_DNA"/>
</dbReference>
<evidence type="ECO:0000313" key="2">
    <source>
        <dbReference type="Proteomes" id="UP001346149"/>
    </source>
</evidence>